<gene>
    <name evidence="1" type="ORF">g.50485</name>
</gene>
<protein>
    <submittedName>
        <fullName evidence="1">Uncharacterized protein</fullName>
    </submittedName>
</protein>
<feature type="non-terminal residue" evidence="1">
    <location>
        <position position="1"/>
    </location>
</feature>
<dbReference type="SUPFAM" id="SSF50814">
    <property type="entry name" value="Lipocalins"/>
    <property type="match status" value="1"/>
</dbReference>
<proteinExistence type="predicted"/>
<dbReference type="AlphaFoldDB" id="A0A1B6FY22"/>
<dbReference type="EMBL" id="GECZ01014738">
    <property type="protein sequence ID" value="JAS55031.1"/>
    <property type="molecule type" value="Transcribed_RNA"/>
</dbReference>
<organism evidence="1">
    <name type="scientific">Cuerna arida</name>
    <dbReference type="NCBI Taxonomy" id="1464854"/>
    <lineage>
        <taxon>Eukaryota</taxon>
        <taxon>Metazoa</taxon>
        <taxon>Ecdysozoa</taxon>
        <taxon>Arthropoda</taxon>
        <taxon>Hexapoda</taxon>
        <taxon>Insecta</taxon>
        <taxon>Pterygota</taxon>
        <taxon>Neoptera</taxon>
        <taxon>Paraneoptera</taxon>
        <taxon>Hemiptera</taxon>
        <taxon>Auchenorrhyncha</taxon>
        <taxon>Membracoidea</taxon>
        <taxon>Cicadellidae</taxon>
        <taxon>Cicadellinae</taxon>
        <taxon>Proconiini</taxon>
        <taxon>Cuerna</taxon>
    </lineage>
</organism>
<dbReference type="InterPro" id="IPR012674">
    <property type="entry name" value="Calycin"/>
</dbReference>
<evidence type="ECO:0000313" key="1">
    <source>
        <dbReference type="EMBL" id="JAS55031.1"/>
    </source>
</evidence>
<name>A0A1B6FY22_9HEMI</name>
<accession>A0A1B6FY22</accession>
<sequence>SEPVPEYNVTSLSYDMVSEKYDIMPFKMRLAEDSSNTATFDVTPQEEGEKGVIKYLASDNHQTYMLWLICSVSGKGLDFWFLSRTMNATDESMEEVNKALMNNNLTMSLLFPVTQADCVYPPGSGVTRQTDKFRVF</sequence>
<reference evidence="1" key="1">
    <citation type="submission" date="2015-11" db="EMBL/GenBank/DDBJ databases">
        <title>De novo transcriptome assembly of four potential Pierce s Disease insect vectors from Arizona vineyards.</title>
        <authorList>
            <person name="Tassone E.E."/>
        </authorList>
    </citation>
    <scope>NUCLEOTIDE SEQUENCE</scope>
</reference>
<dbReference type="Gene3D" id="2.40.128.20">
    <property type="match status" value="1"/>
</dbReference>